<name>W4G9B4_APHAT</name>
<feature type="transmembrane region" description="Helical" evidence="4">
    <location>
        <begin position="200"/>
        <end position="218"/>
    </location>
</feature>
<organism evidence="5">
    <name type="scientific">Aphanomyces astaci</name>
    <name type="common">Crayfish plague agent</name>
    <dbReference type="NCBI Taxonomy" id="112090"/>
    <lineage>
        <taxon>Eukaryota</taxon>
        <taxon>Sar</taxon>
        <taxon>Stramenopiles</taxon>
        <taxon>Oomycota</taxon>
        <taxon>Saprolegniomycetes</taxon>
        <taxon>Saprolegniales</taxon>
        <taxon>Verrucalvaceae</taxon>
        <taxon>Aphanomyces</taxon>
    </lineage>
</organism>
<dbReference type="AlphaFoldDB" id="W4G9B4"/>
<dbReference type="RefSeq" id="XP_009834755.1">
    <property type="nucleotide sequence ID" value="XM_009836453.1"/>
</dbReference>
<keyword evidence="4" id="KW-1133">Transmembrane helix</keyword>
<protein>
    <recommendedName>
        <fullName evidence="6">RING-type domain-containing protein</fullName>
    </recommendedName>
</protein>
<keyword evidence="1" id="KW-0479">Metal-binding</keyword>
<gene>
    <name evidence="5" type="ORF">H257_10026</name>
</gene>
<dbReference type="PROSITE" id="PS00518">
    <property type="entry name" value="ZF_RING_1"/>
    <property type="match status" value="1"/>
</dbReference>
<feature type="transmembrane region" description="Helical" evidence="4">
    <location>
        <begin position="52"/>
        <end position="71"/>
    </location>
</feature>
<sequence>MWAKRSSSIVVGNHSMPEQMRQRGRYRDEKWRRRFRIDYELQVERLRRTLGWLFNQFEVIPLLMLGVVIMYPPRQRITGMGFFSLGVVSMIALDYRFRKLVATKDKASAVSLVGIVLVCAVESFAVAAFNGDVSPFHTLFKPIQDPTDDGATIVKAVMVKDLVLRLASLGIKAMIGLVGTRASTATSYRRQQRMYEAIEVLTLCVRSIVSTFLWVIYYQSVHLKLSAQVLYVGVKGFVTARAVAPYHLKFGSPIAECCICFDAIPSPRACAHMLCRECAVECDNNDRVASCHHCRRGPATKHTSCCHPKYGGSSPLPEFF</sequence>
<feature type="transmembrane region" description="Helical" evidence="4">
    <location>
        <begin position="77"/>
        <end position="97"/>
    </location>
</feature>
<evidence type="ECO:0000256" key="4">
    <source>
        <dbReference type="SAM" id="Phobius"/>
    </source>
</evidence>
<reference evidence="5" key="1">
    <citation type="submission" date="2013-12" db="EMBL/GenBank/DDBJ databases">
        <title>The Genome Sequence of Aphanomyces astaci APO3.</title>
        <authorList>
            <consortium name="The Broad Institute Genomics Platform"/>
            <person name="Russ C."/>
            <person name="Tyler B."/>
            <person name="van West P."/>
            <person name="Dieguez-Uribeondo J."/>
            <person name="Young S.K."/>
            <person name="Zeng Q."/>
            <person name="Gargeya S."/>
            <person name="Fitzgerald M."/>
            <person name="Abouelleil A."/>
            <person name="Alvarado L."/>
            <person name="Chapman S.B."/>
            <person name="Gainer-Dewar J."/>
            <person name="Goldberg J."/>
            <person name="Griggs A."/>
            <person name="Gujja S."/>
            <person name="Hansen M."/>
            <person name="Howarth C."/>
            <person name="Imamovic A."/>
            <person name="Ireland A."/>
            <person name="Larimer J."/>
            <person name="McCowan C."/>
            <person name="Murphy C."/>
            <person name="Pearson M."/>
            <person name="Poon T.W."/>
            <person name="Priest M."/>
            <person name="Roberts A."/>
            <person name="Saif S."/>
            <person name="Shea T."/>
            <person name="Sykes S."/>
            <person name="Wortman J."/>
            <person name="Nusbaum C."/>
            <person name="Birren B."/>
        </authorList>
    </citation>
    <scope>NUCLEOTIDE SEQUENCE [LARGE SCALE GENOMIC DNA]</scope>
    <source>
        <strain evidence="5">APO3</strain>
    </source>
</reference>
<feature type="transmembrane region" description="Helical" evidence="4">
    <location>
        <begin position="162"/>
        <end position="179"/>
    </location>
</feature>
<dbReference type="GeneID" id="20812022"/>
<dbReference type="InterPro" id="IPR017907">
    <property type="entry name" value="Znf_RING_CS"/>
</dbReference>
<keyword evidence="4" id="KW-0812">Transmembrane</keyword>
<proteinExistence type="predicted"/>
<keyword evidence="4" id="KW-0472">Membrane</keyword>
<dbReference type="GO" id="GO:0008270">
    <property type="term" value="F:zinc ion binding"/>
    <property type="evidence" value="ECO:0007669"/>
    <property type="project" value="UniProtKB-KW"/>
</dbReference>
<evidence type="ECO:0000256" key="2">
    <source>
        <dbReference type="ARBA" id="ARBA00022771"/>
    </source>
</evidence>
<evidence type="ECO:0008006" key="6">
    <source>
        <dbReference type="Google" id="ProtNLM"/>
    </source>
</evidence>
<evidence type="ECO:0000256" key="1">
    <source>
        <dbReference type="ARBA" id="ARBA00022723"/>
    </source>
</evidence>
<keyword evidence="2" id="KW-0863">Zinc-finger</keyword>
<evidence type="ECO:0000256" key="3">
    <source>
        <dbReference type="ARBA" id="ARBA00022833"/>
    </source>
</evidence>
<keyword evidence="3" id="KW-0862">Zinc</keyword>
<accession>W4G9B4</accession>
<feature type="transmembrane region" description="Helical" evidence="4">
    <location>
        <begin position="109"/>
        <end position="129"/>
    </location>
</feature>
<evidence type="ECO:0000313" key="5">
    <source>
        <dbReference type="EMBL" id="ETV75624.1"/>
    </source>
</evidence>
<dbReference type="EMBL" id="KI913139">
    <property type="protein sequence ID" value="ETV75624.1"/>
    <property type="molecule type" value="Genomic_DNA"/>
</dbReference>
<dbReference type="VEuPathDB" id="FungiDB:H257_10026"/>